<evidence type="ECO:0000313" key="2">
    <source>
        <dbReference type="EMBL" id="GAA0613946.1"/>
    </source>
</evidence>
<accession>A0ABP3RNH6</accession>
<dbReference type="RefSeq" id="WP_344603172.1">
    <property type="nucleotide sequence ID" value="NZ_BAAAHE010000010.1"/>
</dbReference>
<keyword evidence="1" id="KW-0472">Membrane</keyword>
<dbReference type="Proteomes" id="UP001500957">
    <property type="component" value="Unassembled WGS sequence"/>
</dbReference>
<dbReference type="EMBL" id="BAAAHE010000010">
    <property type="protein sequence ID" value="GAA0613946.1"/>
    <property type="molecule type" value="Genomic_DNA"/>
</dbReference>
<name>A0ABP3RNH6_9ACTN</name>
<protein>
    <submittedName>
        <fullName evidence="2">Uncharacterized protein</fullName>
    </submittedName>
</protein>
<keyword evidence="1" id="KW-1133">Transmembrane helix</keyword>
<evidence type="ECO:0000313" key="3">
    <source>
        <dbReference type="Proteomes" id="UP001500957"/>
    </source>
</evidence>
<feature type="transmembrane region" description="Helical" evidence="1">
    <location>
        <begin position="39"/>
        <end position="58"/>
    </location>
</feature>
<sequence>MRRHDLDPVSLTFGLLFVGVAAGWLAVQSDAIEVADLRWFYTGLLLIAGAAGTAISLLRERDRGGVTGGASDVVDTPETPS</sequence>
<gene>
    <name evidence="2" type="ORF">GCM10009547_14780</name>
</gene>
<proteinExistence type="predicted"/>
<keyword evidence="1" id="KW-0812">Transmembrane</keyword>
<evidence type="ECO:0000256" key="1">
    <source>
        <dbReference type="SAM" id="Phobius"/>
    </source>
</evidence>
<comment type="caution">
    <text evidence="2">The sequence shown here is derived from an EMBL/GenBank/DDBJ whole genome shotgun (WGS) entry which is preliminary data.</text>
</comment>
<feature type="transmembrane region" description="Helical" evidence="1">
    <location>
        <begin position="9"/>
        <end position="27"/>
    </location>
</feature>
<reference evidence="3" key="1">
    <citation type="journal article" date="2019" name="Int. J. Syst. Evol. Microbiol.">
        <title>The Global Catalogue of Microorganisms (GCM) 10K type strain sequencing project: providing services to taxonomists for standard genome sequencing and annotation.</title>
        <authorList>
            <consortium name="The Broad Institute Genomics Platform"/>
            <consortium name="The Broad Institute Genome Sequencing Center for Infectious Disease"/>
            <person name="Wu L."/>
            <person name="Ma J."/>
        </authorList>
    </citation>
    <scope>NUCLEOTIDE SEQUENCE [LARGE SCALE GENOMIC DNA]</scope>
    <source>
        <strain evidence="3">JCM 10671</strain>
    </source>
</reference>
<keyword evidence="3" id="KW-1185">Reference proteome</keyword>
<organism evidence="2 3">
    <name type="scientific">Sporichthya brevicatena</name>
    <dbReference type="NCBI Taxonomy" id="171442"/>
    <lineage>
        <taxon>Bacteria</taxon>
        <taxon>Bacillati</taxon>
        <taxon>Actinomycetota</taxon>
        <taxon>Actinomycetes</taxon>
        <taxon>Sporichthyales</taxon>
        <taxon>Sporichthyaceae</taxon>
        <taxon>Sporichthya</taxon>
    </lineage>
</organism>